<dbReference type="EMBL" id="BAABJY010000001">
    <property type="protein sequence ID" value="GAA4858841.1"/>
    <property type="molecule type" value="Genomic_DNA"/>
</dbReference>
<dbReference type="SUPFAM" id="SSF50129">
    <property type="entry name" value="GroES-like"/>
    <property type="match status" value="1"/>
</dbReference>
<evidence type="ECO:0000256" key="2">
    <source>
        <dbReference type="ARBA" id="ARBA00022723"/>
    </source>
</evidence>
<evidence type="ECO:0000256" key="1">
    <source>
        <dbReference type="ARBA" id="ARBA00001947"/>
    </source>
</evidence>
<dbReference type="PANTHER" id="PTHR42683">
    <property type="entry name" value="ALDEHYDE REDUCTASE"/>
    <property type="match status" value="1"/>
</dbReference>
<dbReference type="InterPro" id="IPR013149">
    <property type="entry name" value="ADH-like_C"/>
</dbReference>
<dbReference type="CDD" id="cd05283">
    <property type="entry name" value="CAD1"/>
    <property type="match status" value="1"/>
</dbReference>
<dbReference type="InterPro" id="IPR013154">
    <property type="entry name" value="ADH-like_N"/>
</dbReference>
<dbReference type="InterPro" id="IPR011032">
    <property type="entry name" value="GroES-like_sf"/>
</dbReference>
<keyword evidence="8" id="KW-1185">Reference proteome</keyword>
<dbReference type="InterPro" id="IPR047109">
    <property type="entry name" value="CAD-like"/>
</dbReference>
<accession>A0ABP9DZQ1</accession>
<evidence type="ECO:0000256" key="5">
    <source>
        <dbReference type="RuleBase" id="RU361277"/>
    </source>
</evidence>
<proteinExistence type="inferred from homology"/>
<comment type="similarity">
    <text evidence="5">Belongs to the zinc-containing alcohol dehydrogenase family.</text>
</comment>
<evidence type="ECO:0000313" key="8">
    <source>
        <dbReference type="Proteomes" id="UP001501323"/>
    </source>
</evidence>
<dbReference type="SUPFAM" id="SSF51735">
    <property type="entry name" value="NAD(P)-binding Rossmann-fold domains"/>
    <property type="match status" value="1"/>
</dbReference>
<name>A0ABP9DZQ1_9GAMM</name>
<keyword evidence="4" id="KW-0560">Oxidoreductase</keyword>
<organism evidence="7 8">
    <name type="scientific">Luteimonas vadosa</name>
    <dbReference type="NCBI Taxonomy" id="1165507"/>
    <lineage>
        <taxon>Bacteria</taxon>
        <taxon>Pseudomonadati</taxon>
        <taxon>Pseudomonadota</taxon>
        <taxon>Gammaproteobacteria</taxon>
        <taxon>Lysobacterales</taxon>
        <taxon>Lysobacteraceae</taxon>
        <taxon>Luteimonas</taxon>
    </lineage>
</organism>
<dbReference type="Proteomes" id="UP001501323">
    <property type="component" value="Unassembled WGS sequence"/>
</dbReference>
<comment type="caution">
    <text evidence="7">The sequence shown here is derived from an EMBL/GenBank/DDBJ whole genome shotgun (WGS) entry which is preliminary data.</text>
</comment>
<dbReference type="Gene3D" id="3.90.180.10">
    <property type="entry name" value="Medium-chain alcohol dehydrogenases, catalytic domain"/>
    <property type="match status" value="1"/>
</dbReference>
<dbReference type="InterPro" id="IPR036291">
    <property type="entry name" value="NAD(P)-bd_dom_sf"/>
</dbReference>
<dbReference type="PROSITE" id="PS00059">
    <property type="entry name" value="ADH_ZINC"/>
    <property type="match status" value="1"/>
</dbReference>
<dbReference type="Pfam" id="PF08240">
    <property type="entry name" value="ADH_N"/>
    <property type="match status" value="1"/>
</dbReference>
<dbReference type="SMART" id="SM00829">
    <property type="entry name" value="PKS_ER"/>
    <property type="match status" value="1"/>
</dbReference>
<keyword evidence="3 5" id="KW-0862">Zinc</keyword>
<dbReference type="Pfam" id="PF00107">
    <property type="entry name" value="ADH_zinc_N"/>
    <property type="match status" value="1"/>
</dbReference>
<evidence type="ECO:0000259" key="6">
    <source>
        <dbReference type="SMART" id="SM00829"/>
    </source>
</evidence>
<evidence type="ECO:0000256" key="4">
    <source>
        <dbReference type="ARBA" id="ARBA00023002"/>
    </source>
</evidence>
<feature type="domain" description="Enoyl reductase (ER)" evidence="6">
    <location>
        <begin position="16"/>
        <end position="351"/>
    </location>
</feature>
<evidence type="ECO:0000313" key="7">
    <source>
        <dbReference type="EMBL" id="GAA4858841.1"/>
    </source>
</evidence>
<comment type="cofactor">
    <cofactor evidence="1 5">
        <name>Zn(2+)</name>
        <dbReference type="ChEBI" id="CHEBI:29105"/>
    </cofactor>
</comment>
<evidence type="ECO:0000256" key="3">
    <source>
        <dbReference type="ARBA" id="ARBA00022833"/>
    </source>
</evidence>
<reference evidence="8" key="1">
    <citation type="journal article" date="2019" name="Int. J. Syst. Evol. Microbiol.">
        <title>The Global Catalogue of Microorganisms (GCM) 10K type strain sequencing project: providing services to taxonomists for standard genome sequencing and annotation.</title>
        <authorList>
            <consortium name="The Broad Institute Genomics Platform"/>
            <consortium name="The Broad Institute Genome Sequencing Center for Infectious Disease"/>
            <person name="Wu L."/>
            <person name="Ma J."/>
        </authorList>
    </citation>
    <scope>NUCLEOTIDE SEQUENCE [LARGE SCALE GENOMIC DNA]</scope>
    <source>
        <strain evidence="8">JCM 18392</strain>
    </source>
</reference>
<keyword evidence="2 5" id="KW-0479">Metal-binding</keyword>
<dbReference type="Gene3D" id="3.40.50.720">
    <property type="entry name" value="NAD(P)-binding Rossmann-like Domain"/>
    <property type="match status" value="1"/>
</dbReference>
<gene>
    <name evidence="7" type="ORF">GCM10023332_08430</name>
</gene>
<dbReference type="InterPro" id="IPR020843">
    <property type="entry name" value="ER"/>
</dbReference>
<dbReference type="InterPro" id="IPR002328">
    <property type="entry name" value="ADH_Zn_CS"/>
</dbReference>
<sequence>MLRSPETAMLDTPAYATSDASSPLAPFTIERREPRAGEVLIDILYCGVCHSDIHQVRNEWGGNSLYPMVPGHEIIGRVARVGDGVTAFKPGDAVGVGCFVDSCRSCAQCEAGEEQYCEKGMTATYNGVERDGTTPTFGGYSTRITVDQAYVLRIPDGMPLDRAAPLLCAGITTYSPMKHYGVQAGDKVAVVGLGGLGHMAVKIARALGAEVTVLSTSASKREDALALGAHKFAVTREPDTFKQLAGSFDFVIDAVSAAHDYNAYLSLLKTDGTMVLLGIPDQPVPLAAGVLVMQRRKLGGSLIGGIRETQEMLDFCAEHDIASDIELIDIGQVNDAYERMIKGDVRYRFVIDCMSLERTQ</sequence>
<protein>
    <submittedName>
        <fullName evidence="7">NAD(P)-dependent alcohol dehydrogenase</fullName>
    </submittedName>
</protein>